<evidence type="ECO:0000313" key="7">
    <source>
        <dbReference type="Ensembl" id="ENSCSAVP00000005806.1"/>
    </source>
</evidence>
<organism evidence="7 8">
    <name type="scientific">Ciona savignyi</name>
    <name type="common">Pacific transparent sea squirt</name>
    <dbReference type="NCBI Taxonomy" id="51511"/>
    <lineage>
        <taxon>Eukaryota</taxon>
        <taxon>Metazoa</taxon>
        <taxon>Chordata</taxon>
        <taxon>Tunicata</taxon>
        <taxon>Ascidiacea</taxon>
        <taxon>Phlebobranchia</taxon>
        <taxon>Cionidae</taxon>
        <taxon>Ciona</taxon>
    </lineage>
</organism>
<evidence type="ECO:0000256" key="1">
    <source>
        <dbReference type="ARBA" id="ARBA00004141"/>
    </source>
</evidence>
<sequence>ISSLFSSLKVARLLRLGRVARKLDHYIEYGGAMLVLLVCFFGLSGHWLACVWYTIGNGQLSDGNGTIFSQNWLVMLGDGIGKPWVGWMGWSVRRGGMGGVVGKRENGTIAGGPSHKEAYIAALYFTMTSLTSVGFGNVAGNTENEQIFCVAYQVCKYSYLPPPALLYATIFGNVTTIIQQMYADTNRYHDMLNSVREFLKLYQIPEGLSDRIMDYIVSTWSMSKGIDTQKVR</sequence>
<dbReference type="HOGENOM" id="CLU_104442_0_0_1"/>
<dbReference type="PANTHER" id="PTHR10217:SF530">
    <property type="entry name" value="POTASSIUM VOLTAGE-GATED CHANNEL SUBFAMILY H MEMBER 1"/>
    <property type="match status" value="1"/>
</dbReference>
<dbReference type="FunFam" id="1.10.1200.260:FF:000003">
    <property type="entry name" value="Potassium voltage-gated channel subfamily H member 1"/>
    <property type="match status" value="1"/>
</dbReference>
<reference evidence="7" key="2">
    <citation type="submission" date="2025-08" db="UniProtKB">
        <authorList>
            <consortium name="Ensembl"/>
        </authorList>
    </citation>
    <scope>IDENTIFICATION</scope>
</reference>
<reference evidence="8" key="1">
    <citation type="submission" date="2003-08" db="EMBL/GenBank/DDBJ databases">
        <authorList>
            <person name="Birren B."/>
            <person name="Nusbaum C."/>
            <person name="Abebe A."/>
            <person name="Abouelleil A."/>
            <person name="Adekoya E."/>
            <person name="Ait-zahra M."/>
            <person name="Allen N."/>
            <person name="Allen T."/>
            <person name="An P."/>
            <person name="Anderson M."/>
            <person name="Anderson S."/>
            <person name="Arachchi H."/>
            <person name="Armbruster J."/>
            <person name="Bachantsang P."/>
            <person name="Baldwin J."/>
            <person name="Barry A."/>
            <person name="Bayul T."/>
            <person name="Blitshsteyn B."/>
            <person name="Bloom T."/>
            <person name="Blye J."/>
            <person name="Boguslavskiy L."/>
            <person name="Borowsky M."/>
            <person name="Boukhgalter B."/>
            <person name="Brunache A."/>
            <person name="Butler J."/>
            <person name="Calixte N."/>
            <person name="Calvo S."/>
            <person name="Camarata J."/>
            <person name="Campo K."/>
            <person name="Chang J."/>
            <person name="Cheshatsang Y."/>
            <person name="Citroen M."/>
            <person name="Collymore A."/>
            <person name="Considine T."/>
            <person name="Cook A."/>
            <person name="Cooke P."/>
            <person name="Corum B."/>
            <person name="Cuomo C."/>
            <person name="David R."/>
            <person name="Dawoe T."/>
            <person name="Degray S."/>
            <person name="Dodge S."/>
            <person name="Dooley K."/>
            <person name="Dorje P."/>
            <person name="Dorjee K."/>
            <person name="Dorris L."/>
            <person name="Duffey N."/>
            <person name="Dupes A."/>
            <person name="Elkins T."/>
            <person name="Engels R."/>
            <person name="Erickson J."/>
            <person name="Farina A."/>
            <person name="Faro S."/>
            <person name="Ferreira P."/>
            <person name="Fischer H."/>
            <person name="Fitzgerald M."/>
            <person name="Foley K."/>
            <person name="Gage D."/>
            <person name="Galagan J."/>
            <person name="Gearin G."/>
            <person name="Gnerre S."/>
            <person name="Gnirke A."/>
            <person name="Goyette A."/>
            <person name="Graham J."/>
            <person name="Grandbois E."/>
            <person name="Gyaltsen K."/>
            <person name="Hafez N."/>
            <person name="Hagopian D."/>
            <person name="Hagos B."/>
            <person name="Hall J."/>
            <person name="Hatcher B."/>
            <person name="Heller A."/>
            <person name="Higgins H."/>
            <person name="Honan T."/>
            <person name="Horn A."/>
            <person name="Houde N."/>
            <person name="Hughes L."/>
            <person name="Hulme W."/>
            <person name="Husby E."/>
            <person name="Iliev I."/>
            <person name="Jaffe D."/>
            <person name="Jones C."/>
            <person name="Kamal M."/>
            <person name="Kamat A."/>
            <person name="Kamvysselis M."/>
            <person name="Karlsson E."/>
            <person name="Kells C."/>
            <person name="Kieu A."/>
            <person name="Kisner P."/>
            <person name="Kodira C."/>
            <person name="Kulbokas E."/>
            <person name="Labutti K."/>
            <person name="Lama D."/>
            <person name="Landers T."/>
            <person name="Leger J."/>
            <person name="Levine S."/>
            <person name="Lewis D."/>
            <person name="Lewis T."/>
            <person name="Lindblad-toh K."/>
            <person name="Liu X."/>
            <person name="Lokyitsang T."/>
            <person name="Lokyitsang Y."/>
            <person name="Lucien O."/>
            <person name="Lui A."/>
            <person name="Ma L.J."/>
            <person name="Mabbitt R."/>
            <person name="Macdonald J."/>
            <person name="Maclean C."/>
            <person name="Major J."/>
            <person name="Manning J."/>
            <person name="Marabella R."/>
            <person name="Maru K."/>
            <person name="Matthews C."/>
            <person name="Mauceli E."/>
            <person name="Mccarthy M."/>
            <person name="Mcdonough S."/>
            <person name="Mcghee T."/>
            <person name="Meldrim J."/>
            <person name="Meneus L."/>
            <person name="Mesirov J."/>
            <person name="Mihalev A."/>
            <person name="Mihova T."/>
            <person name="Mikkelsen T."/>
            <person name="Mlenga V."/>
            <person name="Moru K."/>
            <person name="Mozes J."/>
            <person name="Mulrain L."/>
            <person name="Munson G."/>
            <person name="Naylor J."/>
            <person name="Newes C."/>
            <person name="Nguyen C."/>
            <person name="Nguyen N."/>
            <person name="Nguyen T."/>
            <person name="Nicol R."/>
            <person name="Nielsen C."/>
            <person name="Nizzari M."/>
            <person name="Norbu C."/>
            <person name="Norbu N."/>
            <person name="O'donnell P."/>
            <person name="Okoawo O."/>
            <person name="O'leary S."/>
            <person name="Omotosho B."/>
            <person name="O'neill K."/>
            <person name="Osman S."/>
            <person name="Parker S."/>
            <person name="Perrin D."/>
            <person name="Phunkhang P."/>
            <person name="Piqani B."/>
            <person name="Purcell S."/>
            <person name="Rachupka T."/>
            <person name="Ramasamy U."/>
            <person name="Rameau R."/>
            <person name="Ray V."/>
            <person name="Raymond C."/>
            <person name="Retta R."/>
            <person name="Richardson S."/>
            <person name="Rise C."/>
            <person name="Rodriguez J."/>
            <person name="Rogers J."/>
            <person name="Rogov P."/>
            <person name="Rutman M."/>
            <person name="Schupbach R."/>
            <person name="Seaman C."/>
            <person name="Settipalli S."/>
            <person name="Sharpe T."/>
            <person name="Sheridan J."/>
            <person name="Sherpa N."/>
            <person name="Shi J."/>
            <person name="Smirnov S."/>
            <person name="Smith C."/>
            <person name="Sougnez C."/>
            <person name="Spencer B."/>
            <person name="Stalker J."/>
            <person name="Stange-thomann N."/>
            <person name="Stavropoulos S."/>
            <person name="Stetson K."/>
            <person name="Stone C."/>
            <person name="Stone S."/>
            <person name="Stubbs M."/>
            <person name="Talamas J."/>
            <person name="Tchuinga P."/>
            <person name="Tenzing P."/>
            <person name="Tesfaye S."/>
            <person name="Theodore J."/>
            <person name="Thoulutsang Y."/>
            <person name="Topham K."/>
            <person name="Towey S."/>
            <person name="Tsamla T."/>
            <person name="Tsomo N."/>
            <person name="Vallee D."/>
            <person name="Vassiliev H."/>
            <person name="Venkataraman V."/>
            <person name="Vinson J."/>
            <person name="Vo A."/>
            <person name="Wade C."/>
            <person name="Wang S."/>
            <person name="Wangchuk T."/>
            <person name="Wangdi T."/>
            <person name="Whittaker C."/>
            <person name="Wilkinson J."/>
            <person name="Wu Y."/>
            <person name="Wyman D."/>
            <person name="Yadav S."/>
            <person name="Yang S."/>
            <person name="Yang X."/>
            <person name="Yeager S."/>
            <person name="Yee E."/>
            <person name="Young G."/>
            <person name="Zainoun J."/>
            <person name="Zembeck L."/>
            <person name="Zimmer A."/>
            <person name="Zody M."/>
            <person name="Lander E."/>
        </authorList>
    </citation>
    <scope>NUCLEOTIDE SEQUENCE [LARGE SCALE GENOMIC DNA]</scope>
</reference>
<evidence type="ECO:0000256" key="2">
    <source>
        <dbReference type="ARBA" id="ARBA00022692"/>
    </source>
</evidence>
<accession>H2YKF4</accession>
<dbReference type="InterPro" id="IPR050818">
    <property type="entry name" value="KCNH_animal-type"/>
</dbReference>
<dbReference type="Ensembl" id="ENSCSAVT00000005881.1">
    <property type="protein sequence ID" value="ENSCSAVP00000005806.1"/>
    <property type="gene ID" value="ENSCSAVG00000003461.1"/>
</dbReference>
<name>H2YKF4_CIOSA</name>
<dbReference type="Pfam" id="PF00520">
    <property type="entry name" value="Ion_trans"/>
    <property type="match status" value="1"/>
</dbReference>
<keyword evidence="4 5" id="KW-0472">Membrane</keyword>
<keyword evidence="3 5" id="KW-1133">Transmembrane helix</keyword>
<dbReference type="SUPFAM" id="SSF81324">
    <property type="entry name" value="Voltage-gated potassium channels"/>
    <property type="match status" value="1"/>
</dbReference>
<dbReference type="PRINTS" id="PR01463">
    <property type="entry name" value="EAGCHANLFMLY"/>
</dbReference>
<keyword evidence="8" id="KW-1185">Reference proteome</keyword>
<dbReference type="GO" id="GO:0042391">
    <property type="term" value="P:regulation of membrane potential"/>
    <property type="evidence" value="ECO:0007669"/>
    <property type="project" value="TreeGrafter"/>
</dbReference>
<dbReference type="Proteomes" id="UP000007875">
    <property type="component" value="Unassembled WGS sequence"/>
</dbReference>
<dbReference type="GO" id="GO:0005251">
    <property type="term" value="F:delayed rectifier potassium channel activity"/>
    <property type="evidence" value="ECO:0007669"/>
    <property type="project" value="TreeGrafter"/>
</dbReference>
<dbReference type="InterPro" id="IPR003938">
    <property type="entry name" value="K_chnl_volt-dep_EAG/ELK/ERG"/>
</dbReference>
<comment type="subcellular location">
    <subcellularLocation>
        <location evidence="1">Membrane</location>
        <topology evidence="1">Multi-pass membrane protein</topology>
    </subcellularLocation>
</comment>
<evidence type="ECO:0000256" key="3">
    <source>
        <dbReference type="ARBA" id="ARBA00022989"/>
    </source>
</evidence>
<dbReference type="Gene3D" id="1.10.1200.260">
    <property type="match status" value="1"/>
</dbReference>
<proteinExistence type="predicted"/>
<dbReference type="PANTHER" id="PTHR10217">
    <property type="entry name" value="VOLTAGE AND LIGAND GATED POTASSIUM CHANNEL"/>
    <property type="match status" value="1"/>
</dbReference>
<evidence type="ECO:0000313" key="8">
    <source>
        <dbReference type="Proteomes" id="UP000007875"/>
    </source>
</evidence>
<dbReference type="GO" id="GO:0008076">
    <property type="term" value="C:voltage-gated potassium channel complex"/>
    <property type="evidence" value="ECO:0007669"/>
    <property type="project" value="TreeGrafter"/>
</dbReference>
<protein>
    <recommendedName>
        <fullName evidence="6">Ion transport domain-containing protein</fullName>
    </recommendedName>
</protein>
<dbReference type="AlphaFoldDB" id="H2YKF4"/>
<dbReference type="InterPro" id="IPR005821">
    <property type="entry name" value="Ion_trans_dom"/>
</dbReference>
<feature type="domain" description="Ion transport" evidence="6">
    <location>
        <begin position="3"/>
        <end position="185"/>
    </location>
</feature>
<feature type="transmembrane region" description="Helical" evidence="5">
    <location>
        <begin position="31"/>
        <end position="55"/>
    </location>
</feature>
<evidence type="ECO:0000256" key="4">
    <source>
        <dbReference type="ARBA" id="ARBA00023136"/>
    </source>
</evidence>
<dbReference type="Gene3D" id="1.10.287.70">
    <property type="match status" value="1"/>
</dbReference>
<reference evidence="7" key="3">
    <citation type="submission" date="2025-09" db="UniProtKB">
        <authorList>
            <consortium name="Ensembl"/>
        </authorList>
    </citation>
    <scope>IDENTIFICATION</scope>
</reference>
<dbReference type="GeneTree" id="ENSGT00940000155793"/>
<evidence type="ECO:0000256" key="5">
    <source>
        <dbReference type="SAM" id="Phobius"/>
    </source>
</evidence>
<evidence type="ECO:0000259" key="6">
    <source>
        <dbReference type="Pfam" id="PF00520"/>
    </source>
</evidence>
<keyword evidence="2 5" id="KW-0812">Transmembrane</keyword>